<evidence type="ECO:0000256" key="2">
    <source>
        <dbReference type="ARBA" id="ARBA00023015"/>
    </source>
</evidence>
<keyword evidence="9" id="KW-1185">Reference proteome</keyword>
<evidence type="ECO:0000256" key="4">
    <source>
        <dbReference type="ARBA" id="ARBA00023163"/>
    </source>
</evidence>
<dbReference type="EMBL" id="FMCU01000013">
    <property type="protein sequence ID" value="SCF39997.1"/>
    <property type="molecule type" value="Genomic_DNA"/>
</dbReference>
<dbReference type="InterPro" id="IPR041664">
    <property type="entry name" value="AAA_16"/>
</dbReference>
<evidence type="ECO:0000313" key="9">
    <source>
        <dbReference type="Proteomes" id="UP000198797"/>
    </source>
</evidence>
<sequence>MATTPDDRLRVSVLGPVRAWRGPQELPLGPARQRVLFVLLAAAAGRDVGRDELIAGIWGTSAPTTAVGSVYTYISGLRRGLGHESLTSGPAGYALRLHPGDLDSERFVALCADAARLRRGGDPSAAVTRLDEALGMWHGEAYAGLTGHRIEVERAQLAQRRLDAVEQRARMLVELGDDGVLADLAGLVRDHPLHEPFYELLMLALHRTGRRTEALALFRTAQHTLLTELGVEPGDALTRLHEKVSARPAETIARRPPAAPPDPVRRPTGDRPPPGSLAGRDGELHRLRTLVEAVVAGQGTVVWVDGEPGIGKTALLTAAFADAAERGCQVAWGVAQELDQQVPLQAAARALGLQTRLTAGPATLGRHPTGLDDPVDGTADRVLAQVRAACATAPLLLVLDGLHRADQSGVSLWERLVAATRRMPLLLVAAARLEPGEPELASLRRGVQARQGHLLRLAALPPEAVGELVTGLVGAPLGPHLAKVVPISAGNPSYARELTIALLRRGEVRLVDGLADIPDAVPIEAPRSLLAVVRATMDLLSAGTQEVLRTAALLGTRFSVDDVGAVTGHSPFHLVSSLEEALEANVVVDDGTELAFRHPILRHVLYESIPPPARSTLHRHTAEVLANGGSPVGRVAEQLAAATAVVDDWVVSWLVAHHAELGRRASQLGSDLLRRVLGTDLPDPQQRERLLIALVRLDFRDQRQPLDEAREVLRIAADPAARAEMRHLLAAMTYRVGDTAAALGLVQDALADPTVPALWHTRHRMLLANFRRGPLDDLDQADRTAAGIHAAAPDPDDPYEAAFALQTTWLTSSIRRDHQRALEYVDRALDIMRENPAFAGLYLDLLDNRVFTLQNLDRLEDAERTLREAALFALRHRLPASLYVAAVVQHYWSGRWDDVFSVVSAVTDDPPGTTLLGTREPGATAMLLHGTAALVAARREDVVLATGHLDATELVPATDAERESCDFLLVARSLVAEQQGRAEDALRILDPLLVPEYAPLMIRHQWLPDVTRLALSLGRRDVAERAAATCADEAAKESRPARAHPAAARCRALLDGDPEPALAAAAHYREVGRVTELAAALEDAAALLAAARRPHEAARIGGEAVGLYTLLGARWDLRRAHRRLTGYGVDPARGDPPTDRGVHRTSISYRE</sequence>
<evidence type="ECO:0000256" key="5">
    <source>
        <dbReference type="PROSITE-ProRule" id="PRU01091"/>
    </source>
</evidence>
<feature type="DNA-binding region" description="OmpR/PhoB-type" evidence="5">
    <location>
        <begin position="1"/>
        <end position="97"/>
    </location>
</feature>
<proteinExistence type="inferred from homology"/>
<organism evidence="8 9">
    <name type="scientific">Micromonospora matsumotoense</name>
    <dbReference type="NCBI Taxonomy" id="121616"/>
    <lineage>
        <taxon>Bacteria</taxon>
        <taxon>Bacillati</taxon>
        <taxon>Actinomycetota</taxon>
        <taxon>Actinomycetes</taxon>
        <taxon>Micromonosporales</taxon>
        <taxon>Micromonosporaceae</taxon>
        <taxon>Micromonospora</taxon>
    </lineage>
</organism>
<feature type="region of interest" description="Disordered" evidence="6">
    <location>
        <begin position="245"/>
        <end position="282"/>
    </location>
</feature>
<dbReference type="InterPro" id="IPR011990">
    <property type="entry name" value="TPR-like_helical_dom_sf"/>
</dbReference>
<dbReference type="STRING" id="121616.GA0070216_113101"/>
<dbReference type="GO" id="GO:0003677">
    <property type="term" value="F:DNA binding"/>
    <property type="evidence" value="ECO:0007669"/>
    <property type="project" value="UniProtKB-UniRule"/>
</dbReference>
<keyword evidence="2" id="KW-0805">Transcription regulation</keyword>
<keyword evidence="4" id="KW-0804">Transcription</keyword>
<dbReference type="SMART" id="SM01043">
    <property type="entry name" value="BTAD"/>
    <property type="match status" value="1"/>
</dbReference>
<feature type="domain" description="OmpR/PhoB-type" evidence="7">
    <location>
        <begin position="1"/>
        <end position="97"/>
    </location>
</feature>
<evidence type="ECO:0000256" key="1">
    <source>
        <dbReference type="ARBA" id="ARBA00005820"/>
    </source>
</evidence>
<comment type="similarity">
    <text evidence="1">Belongs to the AfsR/DnrI/RedD regulatory family.</text>
</comment>
<dbReference type="Gene3D" id="1.25.40.10">
    <property type="entry name" value="Tetratricopeptide repeat domain"/>
    <property type="match status" value="2"/>
</dbReference>
<dbReference type="SUPFAM" id="SSF46894">
    <property type="entry name" value="C-terminal effector domain of the bipartite response regulators"/>
    <property type="match status" value="1"/>
</dbReference>
<dbReference type="CDD" id="cd15831">
    <property type="entry name" value="BTAD"/>
    <property type="match status" value="1"/>
</dbReference>
<protein>
    <submittedName>
        <fullName evidence="8">AAA ATPase domain-containing protein</fullName>
    </submittedName>
</protein>
<dbReference type="Gene3D" id="3.40.50.300">
    <property type="entry name" value="P-loop containing nucleotide triphosphate hydrolases"/>
    <property type="match status" value="1"/>
</dbReference>
<dbReference type="PROSITE" id="PS51755">
    <property type="entry name" value="OMPR_PHOB"/>
    <property type="match status" value="1"/>
</dbReference>
<dbReference type="InterPro" id="IPR005158">
    <property type="entry name" value="BTAD"/>
</dbReference>
<feature type="compositionally biased region" description="Low complexity" evidence="6">
    <location>
        <begin position="246"/>
        <end position="256"/>
    </location>
</feature>
<dbReference type="InterPro" id="IPR001867">
    <property type="entry name" value="OmpR/PhoB-type_DNA-bd"/>
</dbReference>
<evidence type="ECO:0000259" key="7">
    <source>
        <dbReference type="PROSITE" id="PS51755"/>
    </source>
</evidence>
<dbReference type="Pfam" id="PF13191">
    <property type="entry name" value="AAA_16"/>
    <property type="match status" value="1"/>
</dbReference>
<dbReference type="GO" id="GO:0006355">
    <property type="term" value="P:regulation of DNA-templated transcription"/>
    <property type="evidence" value="ECO:0007669"/>
    <property type="project" value="InterPro"/>
</dbReference>
<dbReference type="Pfam" id="PF03704">
    <property type="entry name" value="BTAD"/>
    <property type="match status" value="1"/>
</dbReference>
<accession>A0A1C5A452</accession>
<evidence type="ECO:0000313" key="8">
    <source>
        <dbReference type="EMBL" id="SCF39997.1"/>
    </source>
</evidence>
<dbReference type="InterPro" id="IPR051677">
    <property type="entry name" value="AfsR-DnrI-RedD_regulator"/>
</dbReference>
<dbReference type="AlphaFoldDB" id="A0A1C5A452"/>
<dbReference type="RefSeq" id="WP_091250153.1">
    <property type="nucleotide sequence ID" value="NZ_FMCU01000013.1"/>
</dbReference>
<keyword evidence="3 5" id="KW-0238">DNA-binding</keyword>
<dbReference type="SUPFAM" id="SSF52540">
    <property type="entry name" value="P-loop containing nucleoside triphosphate hydrolases"/>
    <property type="match status" value="1"/>
</dbReference>
<dbReference type="OrthoDB" id="8482304at2"/>
<dbReference type="GO" id="GO:0000160">
    <property type="term" value="P:phosphorelay signal transduction system"/>
    <property type="evidence" value="ECO:0007669"/>
    <property type="project" value="InterPro"/>
</dbReference>
<dbReference type="PANTHER" id="PTHR35807:SF1">
    <property type="entry name" value="TRANSCRIPTIONAL REGULATOR REDD"/>
    <property type="match status" value="1"/>
</dbReference>
<dbReference type="PANTHER" id="PTHR35807">
    <property type="entry name" value="TRANSCRIPTIONAL REGULATOR REDD-RELATED"/>
    <property type="match status" value="1"/>
</dbReference>
<evidence type="ECO:0000256" key="3">
    <source>
        <dbReference type="ARBA" id="ARBA00023125"/>
    </source>
</evidence>
<dbReference type="SUPFAM" id="SSF48452">
    <property type="entry name" value="TPR-like"/>
    <property type="match status" value="1"/>
</dbReference>
<feature type="region of interest" description="Disordered" evidence="6">
    <location>
        <begin position="1128"/>
        <end position="1151"/>
    </location>
</feature>
<dbReference type="SMART" id="SM00862">
    <property type="entry name" value="Trans_reg_C"/>
    <property type="match status" value="1"/>
</dbReference>
<dbReference type="InterPro" id="IPR016032">
    <property type="entry name" value="Sig_transdc_resp-reg_C-effctor"/>
</dbReference>
<evidence type="ECO:0000256" key="6">
    <source>
        <dbReference type="SAM" id="MobiDB-lite"/>
    </source>
</evidence>
<reference evidence="9" key="1">
    <citation type="submission" date="2016-06" db="EMBL/GenBank/DDBJ databases">
        <authorList>
            <person name="Varghese N."/>
            <person name="Submissions Spin"/>
        </authorList>
    </citation>
    <scope>NUCLEOTIDE SEQUENCE [LARGE SCALE GENOMIC DNA]</scope>
    <source>
        <strain evidence="9">DSM 44100</strain>
    </source>
</reference>
<name>A0A1C5A452_9ACTN</name>
<dbReference type="InterPro" id="IPR027417">
    <property type="entry name" value="P-loop_NTPase"/>
</dbReference>
<dbReference type="Gene3D" id="1.10.10.10">
    <property type="entry name" value="Winged helix-like DNA-binding domain superfamily/Winged helix DNA-binding domain"/>
    <property type="match status" value="1"/>
</dbReference>
<dbReference type="Proteomes" id="UP000198797">
    <property type="component" value="Unassembled WGS sequence"/>
</dbReference>
<dbReference type="InterPro" id="IPR036388">
    <property type="entry name" value="WH-like_DNA-bd_sf"/>
</dbReference>
<feature type="compositionally biased region" description="Basic and acidic residues" evidence="6">
    <location>
        <begin position="1132"/>
        <end position="1142"/>
    </location>
</feature>
<gene>
    <name evidence="8" type="ORF">GA0070216_113101</name>
</gene>